<dbReference type="RefSeq" id="XP_049314340.1">
    <property type="nucleotide sequence ID" value="XM_049458383.1"/>
</dbReference>
<evidence type="ECO:0000313" key="3">
    <source>
        <dbReference type="Proteomes" id="UP001652620"/>
    </source>
</evidence>
<feature type="compositionally biased region" description="Polar residues" evidence="1">
    <location>
        <begin position="1321"/>
        <end position="1332"/>
    </location>
</feature>
<evidence type="ECO:0000256" key="1">
    <source>
        <dbReference type="SAM" id="MobiDB-lite"/>
    </source>
</evidence>
<evidence type="ECO:0000313" key="7">
    <source>
        <dbReference type="RefSeq" id="XP_049314340.1"/>
    </source>
</evidence>
<feature type="domain" description="Zasp-like motif" evidence="2">
    <location>
        <begin position="7"/>
        <end position="32"/>
    </location>
</feature>
<evidence type="ECO:0000313" key="9">
    <source>
        <dbReference type="RefSeq" id="XP_049314342.1"/>
    </source>
</evidence>
<feature type="compositionally biased region" description="Basic and acidic residues" evidence="1">
    <location>
        <begin position="491"/>
        <end position="503"/>
    </location>
</feature>
<feature type="compositionally biased region" description="Polar residues" evidence="1">
    <location>
        <begin position="758"/>
        <end position="794"/>
    </location>
</feature>
<feature type="compositionally biased region" description="Low complexity" evidence="1">
    <location>
        <begin position="2144"/>
        <end position="2174"/>
    </location>
</feature>
<organism evidence="3 7">
    <name type="scientific">Bactrocera dorsalis</name>
    <name type="common">Oriental fruit fly</name>
    <name type="synonym">Dacus dorsalis</name>
    <dbReference type="NCBI Taxonomy" id="27457"/>
    <lineage>
        <taxon>Eukaryota</taxon>
        <taxon>Metazoa</taxon>
        <taxon>Ecdysozoa</taxon>
        <taxon>Arthropoda</taxon>
        <taxon>Hexapoda</taxon>
        <taxon>Insecta</taxon>
        <taxon>Pterygota</taxon>
        <taxon>Neoptera</taxon>
        <taxon>Endopterygota</taxon>
        <taxon>Diptera</taxon>
        <taxon>Brachycera</taxon>
        <taxon>Muscomorpha</taxon>
        <taxon>Tephritoidea</taxon>
        <taxon>Tephritidae</taxon>
        <taxon>Bactrocera</taxon>
        <taxon>Bactrocera</taxon>
    </lineage>
</organism>
<feature type="compositionally biased region" description="Polar residues" evidence="1">
    <location>
        <begin position="508"/>
        <end position="519"/>
    </location>
</feature>
<dbReference type="GeneID" id="105231469"/>
<dbReference type="RefSeq" id="XP_049314344.1">
    <property type="nucleotide sequence ID" value="XM_049458387.1"/>
</dbReference>
<evidence type="ECO:0000313" key="6">
    <source>
        <dbReference type="RefSeq" id="XP_049314339.1"/>
    </source>
</evidence>
<feature type="compositionally biased region" description="Low complexity" evidence="1">
    <location>
        <begin position="639"/>
        <end position="652"/>
    </location>
</feature>
<name>A0ABM3JYN8_BACDO</name>
<feature type="compositionally biased region" description="Low complexity" evidence="1">
    <location>
        <begin position="2197"/>
        <end position="2216"/>
    </location>
</feature>
<feature type="region of interest" description="Disordered" evidence="1">
    <location>
        <begin position="429"/>
        <end position="524"/>
    </location>
</feature>
<dbReference type="RefSeq" id="XP_049314337.1">
    <property type="nucleotide sequence ID" value="XM_049458380.1"/>
</dbReference>
<dbReference type="SMART" id="SM00735">
    <property type="entry name" value="ZM"/>
    <property type="match status" value="1"/>
</dbReference>
<feature type="compositionally biased region" description="Basic and acidic residues" evidence="1">
    <location>
        <begin position="440"/>
        <end position="452"/>
    </location>
</feature>
<feature type="region of interest" description="Disordered" evidence="1">
    <location>
        <begin position="1777"/>
        <end position="1822"/>
    </location>
</feature>
<dbReference type="Proteomes" id="UP001652620">
    <property type="component" value="Chromosome 5"/>
</dbReference>
<feature type="region of interest" description="Disordered" evidence="1">
    <location>
        <begin position="2187"/>
        <end position="2434"/>
    </location>
</feature>
<evidence type="ECO:0000313" key="10">
    <source>
        <dbReference type="RefSeq" id="XP_049314343.1"/>
    </source>
</evidence>
<evidence type="ECO:0000313" key="11">
    <source>
        <dbReference type="RefSeq" id="XP_049314344.1"/>
    </source>
</evidence>
<feature type="region of interest" description="Disordered" evidence="1">
    <location>
        <begin position="173"/>
        <end position="206"/>
    </location>
</feature>
<feature type="region of interest" description="Disordered" evidence="1">
    <location>
        <begin position="1046"/>
        <end position="1082"/>
    </location>
</feature>
<dbReference type="RefSeq" id="XP_049314342.1">
    <property type="nucleotide sequence ID" value="XM_049458385.1"/>
</dbReference>
<feature type="region of interest" description="Disordered" evidence="1">
    <location>
        <begin position="1396"/>
        <end position="1431"/>
    </location>
</feature>
<keyword evidence="3" id="KW-1185">Reference proteome</keyword>
<evidence type="ECO:0000313" key="4">
    <source>
        <dbReference type="RefSeq" id="XP_049314337.1"/>
    </source>
</evidence>
<feature type="compositionally biased region" description="Polar residues" evidence="1">
    <location>
        <begin position="2234"/>
        <end position="2248"/>
    </location>
</feature>
<feature type="region of interest" description="Disordered" evidence="1">
    <location>
        <begin position="2129"/>
        <end position="2174"/>
    </location>
</feature>
<feature type="region of interest" description="Disordered" evidence="1">
    <location>
        <begin position="1451"/>
        <end position="1502"/>
    </location>
</feature>
<dbReference type="RefSeq" id="XP_049314343.1">
    <property type="nucleotide sequence ID" value="XM_049458386.1"/>
</dbReference>
<feature type="region of interest" description="Disordered" evidence="1">
    <location>
        <begin position="1321"/>
        <end position="1340"/>
    </location>
</feature>
<feature type="compositionally biased region" description="Polar residues" evidence="1">
    <location>
        <begin position="2299"/>
        <end position="2315"/>
    </location>
</feature>
<feature type="compositionally biased region" description="Low complexity" evidence="1">
    <location>
        <begin position="1476"/>
        <end position="1487"/>
    </location>
</feature>
<feature type="compositionally biased region" description="Polar residues" evidence="1">
    <location>
        <begin position="1067"/>
        <end position="1082"/>
    </location>
</feature>
<feature type="compositionally biased region" description="Polar residues" evidence="1">
    <location>
        <begin position="264"/>
        <end position="286"/>
    </location>
</feature>
<sequence>MATVQRKLVHKQFNSPMGLYSQQNVKETLDRELKAFGADGIEVDPEITKTLANSAVLRAVEEEEQMKCDVACERQSRPRQRKPHPTASEYYEQYYDQVMHTPVHQQQLEQIKTQYLCHQHDITIDRDTVLKINRLATRRNLHKRDHSWPPPCSDYAMGAEAIAPSTKAEVAVGRGTQSLTHSRSSSREQQSHQLRHEQQLKQQQAKSSCTNNALHFAESVCKQHGIDAIREKFNSPTRIIEPTPTELRQRNKMEQLQFRKQKLQKNATNKSARVTDSSPETRTNISTDGVVGKAQQTLTNVYNNTANTSSVNAAADSLGSTITPNVAETTSWPAAIKNEARGGELTNIATTNSFDASHDYSTPVARGFSAPETKAADENIGLVEPRRYYFEQLARRDEGPPKKWHSYDNIVAATSDQQQITKESVATAAINNNRQSQSLDRGRAQQQRRREQLPPQKPRSAGGAASGGSSPAARITPVSSASEFNVTPLKSESRDFGDGRTDVAKPTVLTSHPSRSSEGMSPRVQRRAIKLATEIKICYDDLDTVQSFGSTAAHLDDNGGMASCNKRQIQTEATKAAKLQKNNGKNLPAEPVGIESVGDLEDIPLPTPPKVGNISSTNTKHMVCSNAAGLGSEPSIVVQRTQKQSSQTQKQQQQRRRCNSERIIPIELEKHDPTEYRAPLKEAPRRDLSTVSADQLYDDACIYLRSIDLDDRTVAYIPAAITIVPSPPEEMLQHAAADGHPQTLKAGIVTRTRKEQPPSVTARTASQTVATMPKTNTEKSTSMPGSSKQPTASEAINRKSNNKVRYNSGHKMNVPPTEPSEAQCKKSTRSDAPQLPTYNTSDIKFEAAQPKYQQKAMGKAHEIEVAKSNIQTAAGQQGQQRIRSNRPRGIYYTDGEYLYGPFGEIPDTFGTHITPTVTVATEEASRSAAATGDSKRNCADGNEWQINNKATKARQKEQQQNAACRNTINMQHARLPPTTTVEPTNEGPSRNSEVMEVSEAELQGKNAIEIAALETKYGRFQQSIAEHLRQIDTYMENAKAALNRSLPHPQQGHEHGAGKTSHPKVGRQSSPQTTKTQPEQSQLLDQRGVEATLAPESPLHTIARQWLPHRPLHIVSDTDDNLHEMEALAHPAVLENMPVVEQALQDLSAIKVDGTAANLTDKYAGDLGSRNGDDGSVLQPLMRRLIAVQSKQPSAALPDHAVTLKDRKDIEGLLLIEHHIAPTACLAKRVTILETLDDGAVPPRRKPSNFVLIGIEEGNKEYNVSDEIGAVNDKIDDSNNCKRSADKSSNDIAEPKEVPTMAKMSADNGNVQVNITNTVDVDENQQPPSDTSGRFGHKINSKLGAKSTSTFDISSTGEVSNEHVIDVVGNYEQLMQLQQGMMPAAGPKATAVTKSKQTQTQRPQFQEVSLNRPDVSATKTTPVPRRRATTLTGEKPTICTIGARAAFTVSAGEGASEQHKTVTSRWQNESLRRQQRQQQQLSETSQTPTPPIPPPLPPLTRAGSLPKDLCKSVVSGYISTHQSQEQLVGQVIDKLQVDVALQRDCEQLRQAEPENADNNESVAAIAIETSNQDRLRDPLVQQRQPTEEFAMQQLNQQQSAILPITKSNQKPCDQQNAQSTEITIPSSRINAHSAEATRAAQGTAAATASQMAAQKVVTDESTITGLASEGLHKRTIAGRRGKLTVHINADNKNCLESDSTDGFDTYKATYEIPSPCFKQQIIWKQTVNVPQIKDTKFATASELGRHGEDNNNMHFDAKAGDEATASNQSLTAKLQFVKQQSRTPSPAALKTRLQPPTATRCSRSRSKSPCSTQANRSPTRKYPAALIEPNAPTRAASPFGLNPLDITDLIDDTTHAYGDNGVELSKRTSSAQLGDTKFASSPATCRQLAEFVPQVEGHNVGLLVRASVDPQSQQQWERKVRSVPQTIAAQCNEKAQIEMDNALTHSAATHYADADTSDDDVDYCVDERQQHIADGDKHSIKGPTPTVSLTPSPSLAYCARAGSWQPTMSERVHDACRNETVTTPTWSLAGSSVADSNATAVGMGESVSLPARQRGHRHESRQQEVVQDNDSRQQSLDTVGEPTVATPRESGIINRSFDNVSPRPYISVEGYKRVAWPPVSEERVVREFTPQPTSGHYPVSGSIQQQQGQQQPPQHLQQQQQPLQQQQQQQPAAPANQAIIYNNVSRGVRDSTSHPNIQPQQYQQSQQQPIQYTQAQFNRQPSHEPAGSPYGQHLNDQYGQQKSVSHYPTHNYPIEQQQPEQQYEPNASSGWRPIHPPVPKARSEFLANSVGDTPFYPSRGQQYPSTPQYRATSYDQYQAPPQAQKYQPHQGSQPPYAQQPYSQPQQQQQPSWAHNQPAPQYQPVQAPYQQGPPQQQYQAAPPSNYQSQAYHQTPQQQQPQQYSTVPQSNQYNSYPQPQHVGQDQPDHQAQSLPQDYRGGSPGIITLRKEAPVTQKPAPVYNAQPAAVSFQGGSNMRGDLKWPPPEYKEAAIRENEERRQLALGPVCRPRKVNRDYTTFFAKNALNSYYPSYKIPPGTQHMFA</sequence>
<evidence type="ECO:0000313" key="12">
    <source>
        <dbReference type="RefSeq" id="XP_049314345.1"/>
    </source>
</evidence>
<feature type="compositionally biased region" description="Low complexity" evidence="1">
    <location>
        <begin position="2252"/>
        <end position="2265"/>
    </location>
</feature>
<dbReference type="RefSeq" id="XP_049314345.1">
    <property type="nucleotide sequence ID" value="XM_049458388.1"/>
</dbReference>
<feature type="compositionally biased region" description="Low complexity" evidence="1">
    <location>
        <begin position="2316"/>
        <end position="2408"/>
    </location>
</feature>
<proteinExistence type="predicted"/>
<feature type="compositionally biased region" description="Polar residues" evidence="1">
    <location>
        <begin position="2063"/>
        <end position="2077"/>
    </location>
</feature>
<feature type="compositionally biased region" description="Polar residues" evidence="1">
    <location>
        <begin position="477"/>
        <end position="490"/>
    </location>
</feature>
<feature type="region of interest" description="Disordered" evidence="1">
    <location>
        <begin position="752"/>
        <end position="838"/>
    </location>
</feature>
<reference evidence="4 5" key="1">
    <citation type="submission" date="2025-05" db="UniProtKB">
        <authorList>
            <consortium name="RefSeq"/>
        </authorList>
    </citation>
    <scope>IDENTIFICATION</scope>
    <source>
        <tissue evidence="4 5">Adult</tissue>
    </source>
</reference>
<dbReference type="InterPro" id="IPR006643">
    <property type="entry name" value="Zasp-like_motif"/>
</dbReference>
<feature type="compositionally biased region" description="Polar residues" evidence="1">
    <location>
        <begin position="1396"/>
        <end position="1409"/>
    </location>
</feature>
<feature type="region of interest" description="Disordered" evidence="1">
    <location>
        <begin position="638"/>
        <end position="659"/>
    </location>
</feature>
<dbReference type="RefSeq" id="XP_049314339.1">
    <property type="nucleotide sequence ID" value="XM_049458382.1"/>
</dbReference>
<evidence type="ECO:0000313" key="8">
    <source>
        <dbReference type="RefSeq" id="XP_049314341.1"/>
    </source>
</evidence>
<feature type="compositionally biased region" description="Low complexity" evidence="1">
    <location>
        <begin position="458"/>
        <end position="473"/>
    </location>
</feature>
<dbReference type="RefSeq" id="XP_049314341.1">
    <property type="nucleotide sequence ID" value="XM_049458384.1"/>
</dbReference>
<feature type="region of interest" description="Disordered" evidence="1">
    <location>
        <begin position="2050"/>
        <end position="2103"/>
    </location>
</feature>
<feature type="compositionally biased region" description="Basic and acidic residues" evidence="1">
    <location>
        <begin position="185"/>
        <end position="199"/>
    </location>
</feature>
<feature type="compositionally biased region" description="Polar residues" evidence="1">
    <location>
        <begin position="429"/>
        <end position="439"/>
    </location>
</feature>
<evidence type="ECO:0000259" key="2">
    <source>
        <dbReference type="SMART" id="SM00735"/>
    </source>
</evidence>
<protein>
    <submittedName>
        <fullName evidence="4 5">Uncharacterized protein LOC105231469 isoform X1</fullName>
    </submittedName>
</protein>
<evidence type="ECO:0000313" key="5">
    <source>
        <dbReference type="RefSeq" id="XP_049314338.1"/>
    </source>
</evidence>
<gene>
    <name evidence="4 5 6 7 8 9 10 11 12" type="primary">LOC105231469</name>
</gene>
<feature type="compositionally biased region" description="Polar residues" evidence="1">
    <location>
        <begin position="2409"/>
        <end position="2433"/>
    </location>
</feature>
<feature type="region of interest" description="Disordered" evidence="1">
    <location>
        <begin position="262"/>
        <end position="286"/>
    </location>
</feature>
<dbReference type="RefSeq" id="XP_049314338.1">
    <property type="nucleotide sequence ID" value="XM_049458381.1"/>
</dbReference>
<feature type="compositionally biased region" description="Pro residues" evidence="1">
    <location>
        <begin position="1488"/>
        <end position="1498"/>
    </location>
</feature>
<accession>A0ABM3JYN8</accession>